<comment type="caution">
    <text evidence="10">The sequence shown here is derived from an EMBL/GenBank/DDBJ whole genome shotgun (WGS) entry which is preliminary data.</text>
</comment>
<accession>A0A3M8DKK2</accession>
<keyword evidence="3" id="KW-0309">Germination</keyword>
<keyword evidence="4" id="KW-0732">Signal</keyword>
<dbReference type="PROSITE" id="PS51257">
    <property type="entry name" value="PROKAR_LIPOPROTEIN"/>
    <property type="match status" value="1"/>
</dbReference>
<name>A0A3M8DKK2_9BACL</name>
<dbReference type="EMBL" id="RHHU01000003">
    <property type="protein sequence ID" value="RNB88563.1"/>
    <property type="molecule type" value="Genomic_DNA"/>
</dbReference>
<dbReference type="Pfam" id="PF25198">
    <property type="entry name" value="Spore_GerAC_N"/>
    <property type="match status" value="1"/>
</dbReference>
<dbReference type="InterPro" id="IPR046953">
    <property type="entry name" value="Spore_GerAC-like_C"/>
</dbReference>
<dbReference type="InterPro" id="IPR038501">
    <property type="entry name" value="Spore_GerAC_C_sf"/>
</dbReference>
<dbReference type="NCBIfam" id="TIGR02887">
    <property type="entry name" value="spore_ger_x_C"/>
    <property type="match status" value="1"/>
</dbReference>
<dbReference type="PANTHER" id="PTHR35789">
    <property type="entry name" value="SPORE GERMINATION PROTEIN B3"/>
    <property type="match status" value="1"/>
</dbReference>
<protein>
    <submittedName>
        <fullName evidence="10">Ger(X)C family spore germination protein</fullName>
    </submittedName>
</protein>
<feature type="domain" description="Spore germination protein N-terminal" evidence="9">
    <location>
        <begin position="21"/>
        <end position="182"/>
    </location>
</feature>
<feature type="domain" description="Spore germination GerAC-like C-terminal" evidence="8">
    <location>
        <begin position="192"/>
        <end position="349"/>
    </location>
</feature>
<comment type="similarity">
    <text evidence="2">Belongs to the GerABKC lipoprotein family.</text>
</comment>
<keyword evidence="6" id="KW-0564">Palmitate</keyword>
<dbReference type="GO" id="GO:0016020">
    <property type="term" value="C:membrane"/>
    <property type="evidence" value="ECO:0007669"/>
    <property type="project" value="UniProtKB-SubCell"/>
</dbReference>
<gene>
    <name evidence="10" type="ORF">EDM59_05445</name>
</gene>
<dbReference type="AlphaFoldDB" id="A0A3M8DKK2"/>
<evidence type="ECO:0000256" key="2">
    <source>
        <dbReference type="ARBA" id="ARBA00007886"/>
    </source>
</evidence>
<dbReference type="RefSeq" id="WP_122922665.1">
    <property type="nucleotide sequence ID" value="NZ_RHHU01000003.1"/>
</dbReference>
<reference evidence="10 11" key="1">
    <citation type="submission" date="2018-10" db="EMBL/GenBank/DDBJ databases">
        <title>Phylogenomics of Brevibacillus.</title>
        <authorList>
            <person name="Dunlap C."/>
        </authorList>
    </citation>
    <scope>NUCLEOTIDE SEQUENCE [LARGE SCALE GENOMIC DNA]</scope>
    <source>
        <strain evidence="10 11">JCM 15774</strain>
    </source>
</reference>
<keyword evidence="5" id="KW-0472">Membrane</keyword>
<comment type="subcellular location">
    <subcellularLocation>
        <location evidence="1">Membrane</location>
        <topology evidence="1">Lipid-anchor</topology>
    </subcellularLocation>
</comment>
<evidence type="ECO:0000256" key="1">
    <source>
        <dbReference type="ARBA" id="ARBA00004635"/>
    </source>
</evidence>
<dbReference type="Proteomes" id="UP000269573">
    <property type="component" value="Unassembled WGS sequence"/>
</dbReference>
<dbReference type="InterPro" id="IPR057336">
    <property type="entry name" value="GerAC_N"/>
</dbReference>
<evidence type="ECO:0000256" key="5">
    <source>
        <dbReference type="ARBA" id="ARBA00023136"/>
    </source>
</evidence>
<evidence type="ECO:0000259" key="8">
    <source>
        <dbReference type="Pfam" id="PF05504"/>
    </source>
</evidence>
<organism evidence="10 11">
    <name type="scientific">Brevibacillus nitrificans</name>
    <dbReference type="NCBI Taxonomy" id="651560"/>
    <lineage>
        <taxon>Bacteria</taxon>
        <taxon>Bacillati</taxon>
        <taxon>Bacillota</taxon>
        <taxon>Bacilli</taxon>
        <taxon>Bacillales</taxon>
        <taxon>Paenibacillaceae</taxon>
        <taxon>Brevibacillus</taxon>
    </lineage>
</organism>
<dbReference type="PANTHER" id="PTHR35789:SF1">
    <property type="entry name" value="SPORE GERMINATION PROTEIN B3"/>
    <property type="match status" value="1"/>
</dbReference>
<evidence type="ECO:0000256" key="6">
    <source>
        <dbReference type="ARBA" id="ARBA00023139"/>
    </source>
</evidence>
<sequence>MKYAYLTLSLFLVLTGCAKLKVIDQIKIIQGLGYDIEGKNIRGFALYPLYKNTHRGNPLILLNGQSDTIQGTVTSFTAQSQHPIELGQTRTVVLGDAFAKNGISELVSVLVRDPLLGSNAKVILTNQTASKVLTQSLKQPPYYLANLVEQNMTEGNTPITNFHLLLNQYYGKGQDVYLPILNIAEKGLITMDGAGIFKGDKLHVKIHSKEALLLKLLTDRDLTGKYEFTTGKNERVLLSFLYGKRSISLLEDKTVISLTLHTQLQEYPASVSPLSPSEMNRFKKQIEEELQSKIKELLTKFQTNGVDPVGFGELYRGKQREWTEEHFQKDTYPNLHFVVKPEVILSQSGVGS</sequence>
<keyword evidence="11" id="KW-1185">Reference proteome</keyword>
<proteinExistence type="inferred from homology"/>
<dbReference type="Gene3D" id="3.30.300.210">
    <property type="entry name" value="Nutrient germinant receptor protein C, domain 3"/>
    <property type="match status" value="1"/>
</dbReference>
<evidence type="ECO:0000313" key="10">
    <source>
        <dbReference type="EMBL" id="RNB88563.1"/>
    </source>
</evidence>
<evidence type="ECO:0000256" key="7">
    <source>
        <dbReference type="ARBA" id="ARBA00023288"/>
    </source>
</evidence>
<evidence type="ECO:0000256" key="4">
    <source>
        <dbReference type="ARBA" id="ARBA00022729"/>
    </source>
</evidence>
<evidence type="ECO:0000259" key="9">
    <source>
        <dbReference type="Pfam" id="PF25198"/>
    </source>
</evidence>
<evidence type="ECO:0000256" key="3">
    <source>
        <dbReference type="ARBA" id="ARBA00022544"/>
    </source>
</evidence>
<dbReference type="Pfam" id="PF05504">
    <property type="entry name" value="Spore_GerAC"/>
    <property type="match status" value="1"/>
</dbReference>
<evidence type="ECO:0000313" key="11">
    <source>
        <dbReference type="Proteomes" id="UP000269573"/>
    </source>
</evidence>
<dbReference type="InterPro" id="IPR008844">
    <property type="entry name" value="Spore_GerAC-like"/>
</dbReference>
<dbReference type="GO" id="GO:0009847">
    <property type="term" value="P:spore germination"/>
    <property type="evidence" value="ECO:0007669"/>
    <property type="project" value="InterPro"/>
</dbReference>
<keyword evidence="7" id="KW-0449">Lipoprotein</keyword>